<organism evidence="1 2">
    <name type="scientific">Homoserinibacter gongjuensis</name>
    <dbReference type="NCBI Taxonomy" id="1162968"/>
    <lineage>
        <taxon>Bacteria</taxon>
        <taxon>Bacillati</taxon>
        <taxon>Actinomycetota</taxon>
        <taxon>Actinomycetes</taxon>
        <taxon>Micrococcales</taxon>
        <taxon>Microbacteriaceae</taxon>
        <taxon>Homoserinibacter</taxon>
    </lineage>
</organism>
<proteinExistence type="predicted"/>
<dbReference type="EMBL" id="BSVA01000001">
    <property type="protein sequence ID" value="GMA90504.1"/>
    <property type="molecule type" value="Genomic_DNA"/>
</dbReference>
<dbReference type="Proteomes" id="UP001157069">
    <property type="component" value="Unassembled WGS sequence"/>
</dbReference>
<keyword evidence="2" id="KW-1185">Reference proteome</keyword>
<gene>
    <name evidence="1" type="ORF">GCM10025869_10330</name>
</gene>
<accession>A0ABQ6JT61</accession>
<evidence type="ECO:0000313" key="2">
    <source>
        <dbReference type="Proteomes" id="UP001157069"/>
    </source>
</evidence>
<name>A0ABQ6JT61_9MICO</name>
<sequence>MGIEVGLGDEDAHGRFAVTEKPAVVDACADADEFDEHVEAELLGGALVADDVFGALGGIRVDEAGAASAGEVAASNAGTTIAADSGSSRPWKLVEPSGCVRNFRYRLACSAFSRAGMPARSSSSRARAASAARFSSVDCGAAAISSFAAEVRSSSAAPSAAAARRVRMTSAAPTEIAAEATASPISVCQRGAGGTSGASSRVAVGRNSAAFTSV</sequence>
<protein>
    <submittedName>
        <fullName evidence="1">Uncharacterized protein</fullName>
    </submittedName>
</protein>
<reference evidence="2" key="1">
    <citation type="journal article" date="2019" name="Int. J. Syst. Evol. Microbiol.">
        <title>The Global Catalogue of Microorganisms (GCM) 10K type strain sequencing project: providing services to taxonomists for standard genome sequencing and annotation.</title>
        <authorList>
            <consortium name="The Broad Institute Genomics Platform"/>
            <consortium name="The Broad Institute Genome Sequencing Center for Infectious Disease"/>
            <person name="Wu L."/>
            <person name="Ma J."/>
        </authorList>
    </citation>
    <scope>NUCLEOTIDE SEQUENCE [LARGE SCALE GENOMIC DNA]</scope>
    <source>
        <strain evidence="2">NBRC 108755</strain>
    </source>
</reference>
<evidence type="ECO:0000313" key="1">
    <source>
        <dbReference type="EMBL" id="GMA90504.1"/>
    </source>
</evidence>
<comment type="caution">
    <text evidence="1">The sequence shown here is derived from an EMBL/GenBank/DDBJ whole genome shotgun (WGS) entry which is preliminary data.</text>
</comment>